<dbReference type="STRING" id="436308.Nmar_0156"/>
<evidence type="ECO:0000259" key="2">
    <source>
        <dbReference type="Pfam" id="PF00884"/>
    </source>
</evidence>
<feature type="domain" description="Sulfatase N-terminal" evidence="2">
    <location>
        <begin position="5"/>
        <end position="269"/>
    </location>
</feature>
<dbReference type="OrthoDB" id="3164at2157"/>
<dbReference type="InterPro" id="IPR000917">
    <property type="entry name" value="Sulfatase_N"/>
</dbReference>
<name>A9A1T3_NITMS</name>
<dbReference type="Gene3D" id="3.40.720.10">
    <property type="entry name" value="Alkaline Phosphatase, subunit A"/>
    <property type="match status" value="1"/>
</dbReference>
<dbReference type="AlphaFoldDB" id="A9A1T3"/>
<dbReference type="PANTHER" id="PTHR42693">
    <property type="entry name" value="ARYLSULFATASE FAMILY MEMBER"/>
    <property type="match status" value="1"/>
</dbReference>
<evidence type="ECO:0000313" key="4">
    <source>
        <dbReference type="Proteomes" id="UP000000792"/>
    </source>
</evidence>
<keyword evidence="4" id="KW-1185">Reference proteome</keyword>
<dbReference type="EMBL" id="CP000866">
    <property type="protein sequence ID" value="ABX12054.1"/>
    <property type="molecule type" value="Genomic_DNA"/>
</dbReference>
<dbReference type="eggNOG" id="arCOG02785">
    <property type="taxonomic scope" value="Archaea"/>
</dbReference>
<dbReference type="InParanoid" id="A9A1T3"/>
<dbReference type="GO" id="GO:0004065">
    <property type="term" value="F:arylsulfatase activity"/>
    <property type="evidence" value="ECO:0000318"/>
    <property type="project" value="GO_Central"/>
</dbReference>
<accession>A9A1T3</accession>
<dbReference type="Pfam" id="PF00884">
    <property type="entry name" value="Sulfatase"/>
    <property type="match status" value="1"/>
</dbReference>
<dbReference type="SUPFAM" id="SSF53649">
    <property type="entry name" value="Alkaline phosphatase-like"/>
    <property type="match status" value="1"/>
</dbReference>
<evidence type="ECO:0000313" key="3">
    <source>
        <dbReference type="EMBL" id="ABX12054.1"/>
    </source>
</evidence>
<dbReference type="HOGENOM" id="CLU_738928_0_0_2"/>
<gene>
    <name evidence="3" type="ordered locus">Nmar_0156</name>
</gene>
<evidence type="ECO:0000256" key="1">
    <source>
        <dbReference type="ARBA" id="ARBA00008779"/>
    </source>
</evidence>
<dbReference type="InterPro" id="IPR017850">
    <property type="entry name" value="Alkaline_phosphatase_core_sf"/>
</dbReference>
<sequence>MAKENLIIIMIDGGRFDYGLNSKVFQEVEKTSVFFSNSITYGPHTIAAMHAVFSGCYGTRTGTNSYWSTYDFKKESFVTLTEYLSSNGYFTSADLINELVVPKQGFDEYIVHDEINDDLTLRHKKILSKIQTKNQKGQPSFLYLHYSKIHTGIMNEVLKKYDNFSDEFFDNPDQNKNRYEKLFISAENYLKTILEEIKKLGLDDNSLILIMSDHGVSVGEKFGERAYGAFCYDYTLKTITHFISKKFQSKRITQQVRTIDFMPTILQFLKIPLDNTKEPLDGVSLMPLINNKKIDEQFAYSETGNPLKEKQPPKIPNVMSIRNSNWKLIYNLHNDSKEMYNLLEDPLELKNLIGTNNEIESMLWNELLKIQQSN</sequence>
<dbReference type="GeneID" id="5774259"/>
<dbReference type="PhylomeDB" id="A9A1T3"/>
<dbReference type="Proteomes" id="UP000000792">
    <property type="component" value="Chromosome"/>
</dbReference>
<comment type="similarity">
    <text evidence="1">Belongs to the sulfatase family.</text>
</comment>
<dbReference type="PANTHER" id="PTHR42693:SF33">
    <property type="entry name" value="ARYLSULFATASE"/>
    <property type="match status" value="1"/>
</dbReference>
<protein>
    <submittedName>
        <fullName evidence="3">Sulfatase</fullName>
    </submittedName>
</protein>
<reference evidence="3 4" key="1">
    <citation type="journal article" date="2010" name="Proc. Natl. Acad. Sci. U.S.A.">
        <title>Nitrosopumilus maritimus genome reveals unique mechanisms for nitrification and autotrophy in globally distributed marine crenarchaea.</title>
        <authorList>
            <person name="Walker C.B."/>
            <person name="de la Torre J.R."/>
            <person name="Klotz M.G."/>
            <person name="Urakawa H."/>
            <person name="Pinel N."/>
            <person name="Arp D.J."/>
            <person name="Brochier-Armanet C."/>
            <person name="Chain P.S."/>
            <person name="Chan P.P."/>
            <person name="Gollabgir A."/>
            <person name="Hemp J."/>
            <person name="Hugler M."/>
            <person name="Karr E.A."/>
            <person name="Konneke M."/>
            <person name="Shin M."/>
            <person name="Lawton T.J."/>
            <person name="Lowe T."/>
            <person name="Martens-Habbena W."/>
            <person name="Sayavedra-Soto L.A."/>
            <person name="Lang D."/>
            <person name="Sievert S.M."/>
            <person name="Rosenzweig A.C."/>
            <person name="Manning G."/>
            <person name="Stahl D.A."/>
        </authorList>
    </citation>
    <scope>NUCLEOTIDE SEQUENCE [LARGE SCALE GENOMIC DNA]</scope>
    <source>
        <strain evidence="3 4">SCM1</strain>
    </source>
</reference>
<organism evidence="3 4">
    <name type="scientific">Nitrosopumilus maritimus (strain SCM1)</name>
    <dbReference type="NCBI Taxonomy" id="436308"/>
    <lineage>
        <taxon>Archaea</taxon>
        <taxon>Nitrososphaerota</taxon>
        <taxon>Nitrososphaeria</taxon>
        <taxon>Nitrosopumilales</taxon>
        <taxon>Nitrosopumilaceae</taxon>
        <taxon>Nitrosopumilus</taxon>
    </lineage>
</organism>
<dbReference type="EnsemblBacteria" id="ABX12054">
    <property type="protein sequence ID" value="ABX12054"/>
    <property type="gene ID" value="Nmar_0156"/>
</dbReference>
<dbReference type="KEGG" id="nmr:Nmar_0156"/>
<dbReference type="InterPro" id="IPR050738">
    <property type="entry name" value="Sulfatase"/>
</dbReference>
<dbReference type="Gene3D" id="3.30.1120.10">
    <property type="match status" value="1"/>
</dbReference>
<proteinExistence type="inferred from homology"/>
<dbReference type="RefSeq" id="WP_012214541.1">
    <property type="nucleotide sequence ID" value="NC_010085.1"/>
</dbReference>